<accession>A0A3R6WFU0</accession>
<comment type="caution">
    <text evidence="10">The sequence shown here is derived from an EMBL/GenBank/DDBJ whole genome shotgun (WGS) entry which is preliminary data.</text>
</comment>
<dbReference type="InterPro" id="IPR001680">
    <property type="entry name" value="WD40_rpt"/>
</dbReference>
<dbReference type="InterPro" id="IPR056150">
    <property type="entry name" value="WD40_CDC20-Fz"/>
</dbReference>
<evidence type="ECO:0000259" key="9">
    <source>
        <dbReference type="Pfam" id="PF24807"/>
    </source>
</evidence>
<evidence type="ECO:0000256" key="3">
    <source>
        <dbReference type="ARBA" id="ARBA00022618"/>
    </source>
</evidence>
<dbReference type="GO" id="GO:1905786">
    <property type="term" value="P:positive regulation of anaphase-promoting complex-dependent catabolic process"/>
    <property type="evidence" value="ECO:0007669"/>
    <property type="project" value="TreeGrafter"/>
</dbReference>
<dbReference type="PANTHER" id="PTHR19918">
    <property type="entry name" value="CELL DIVISION CYCLE 20 CDC20 FIZZY -RELATED"/>
    <property type="match status" value="1"/>
</dbReference>
<evidence type="ECO:0000256" key="7">
    <source>
        <dbReference type="PROSITE-ProRule" id="PRU00221"/>
    </source>
</evidence>
<feature type="domain" description="CDC20/Fizzy WD40" evidence="9">
    <location>
        <begin position="389"/>
        <end position="683"/>
    </location>
</feature>
<organism evidence="10 11">
    <name type="scientific">Aphanomyces astaci</name>
    <name type="common">Crayfish plague agent</name>
    <dbReference type="NCBI Taxonomy" id="112090"/>
    <lineage>
        <taxon>Eukaryota</taxon>
        <taxon>Sar</taxon>
        <taxon>Stramenopiles</taxon>
        <taxon>Oomycota</taxon>
        <taxon>Saprolegniomycetes</taxon>
        <taxon>Saprolegniales</taxon>
        <taxon>Verrucalvaceae</taxon>
        <taxon>Aphanomyces</taxon>
    </lineage>
</organism>
<feature type="compositionally biased region" description="Basic residues" evidence="8">
    <location>
        <begin position="706"/>
        <end position="715"/>
    </location>
</feature>
<reference evidence="10 11" key="1">
    <citation type="submission" date="2018-08" db="EMBL/GenBank/DDBJ databases">
        <title>Aphanomyces genome sequencing and annotation.</title>
        <authorList>
            <person name="Minardi D."/>
            <person name="Oidtmann B."/>
            <person name="Van Der Giezen M."/>
            <person name="Studholme D.J."/>
        </authorList>
    </citation>
    <scope>NUCLEOTIDE SEQUENCE [LARGE SCALE GENOMIC DNA]</scope>
    <source>
        <strain evidence="10 11">Si</strain>
    </source>
</reference>
<gene>
    <name evidence="10" type="ORF">DYB34_003590</name>
</gene>
<evidence type="ECO:0000256" key="6">
    <source>
        <dbReference type="ARBA" id="ARBA00023306"/>
    </source>
</evidence>
<keyword evidence="4" id="KW-0677">Repeat</keyword>
<dbReference type="Gene3D" id="3.60.21.10">
    <property type="match status" value="1"/>
</dbReference>
<comment type="similarity">
    <text evidence="1">Belongs to the WD repeat CDC20/Fizzy family.</text>
</comment>
<dbReference type="GO" id="GO:0051301">
    <property type="term" value="P:cell division"/>
    <property type="evidence" value="ECO:0007669"/>
    <property type="project" value="UniProtKB-KW"/>
</dbReference>
<feature type="repeat" description="WD" evidence="7">
    <location>
        <begin position="652"/>
        <end position="685"/>
    </location>
</feature>
<evidence type="ECO:0000256" key="4">
    <source>
        <dbReference type="ARBA" id="ARBA00022737"/>
    </source>
</evidence>
<proteinExistence type="inferred from homology"/>
<dbReference type="InterPro" id="IPR036322">
    <property type="entry name" value="WD40_repeat_dom_sf"/>
</dbReference>
<sequence length="723" mass="80105">MDHRIDNSTIVRFVVLDACDLVCGQEAPEFKDFRCTPNMDAQTSIASRRRQYEWMENVLSMPPPKALGRDDDDVSRMWTVVVGHWGVYSFAGNGDTPELISNLVPLLEKYKVHAYFNGHDHAMQHVRKGNIQYFTSGAGGYVLHDLKPQARARPELVHVDMTNGFMWVQVSHDTFRVQFVDGATTEILYTTDVPFILYRCTEDNRFAVDATEDGGQQSTTTPMSLPRWKRKKKVDEAAPSPVHKSKKVVTVSPLSLLVDNDRFIPNRSAMNMAASSFKITAHFETKAKPNSRDASTSSTPTPKKHASSSTTNTPIKPTFQACLAESLLGTSDLEHHRILTFKEKPVPPHDPASFQGALDVMYRHKAAKRGVCDKEKPVRHIPTAATKVLDAPELMDDYYLNLLSWGNNNVLAVALGPSMYLWNAATGEIDELMSLEGDDYICSVSWIQDGHTLAIGTSDATIQLWDAHAARHLRTLRGHSLRVGALSWNQHVLSSGSRDTTIKHHDVRIQQPLVATLNGHDQEVCGLAWSPDGTKLASGGNDNMLCIWNHPSGSSSSARPVHKLHHHVAAVKALAWCPWERHVLASGGGTADRTIKLWNVQTGSLLQSVDTGSQVCALLWAASDKELLSSHGYAQNELCLWEYPSMVKIKELTGHTARVLHMAASPDKMTVVSGAADETLRFWNIFAPPKKPAKKTAGFWDDKASSGKHPHRLSSHHPFTGIR</sequence>
<evidence type="ECO:0000256" key="5">
    <source>
        <dbReference type="ARBA" id="ARBA00022776"/>
    </source>
</evidence>
<dbReference type="SMART" id="SM00320">
    <property type="entry name" value="WD40"/>
    <property type="match status" value="5"/>
</dbReference>
<dbReference type="AlphaFoldDB" id="A0A3R6WFU0"/>
<protein>
    <recommendedName>
        <fullName evidence="9">CDC20/Fizzy WD40 domain-containing protein</fullName>
    </recommendedName>
</protein>
<feature type="region of interest" description="Disordered" evidence="8">
    <location>
        <begin position="284"/>
        <end position="313"/>
    </location>
</feature>
<dbReference type="PANTHER" id="PTHR19918:SF8">
    <property type="entry name" value="FI02843P"/>
    <property type="match status" value="1"/>
</dbReference>
<dbReference type="Proteomes" id="UP000283543">
    <property type="component" value="Unassembled WGS sequence"/>
</dbReference>
<dbReference type="PROSITE" id="PS00678">
    <property type="entry name" value="WD_REPEATS_1"/>
    <property type="match status" value="1"/>
</dbReference>
<keyword evidence="5" id="KW-0498">Mitosis</keyword>
<keyword evidence="3" id="KW-0132">Cell division</keyword>
<dbReference type="SUPFAM" id="SSF56300">
    <property type="entry name" value="Metallo-dependent phosphatases"/>
    <property type="match status" value="1"/>
</dbReference>
<dbReference type="PROSITE" id="PS50294">
    <property type="entry name" value="WD_REPEATS_REGION"/>
    <property type="match status" value="2"/>
</dbReference>
<evidence type="ECO:0000313" key="11">
    <source>
        <dbReference type="Proteomes" id="UP000283543"/>
    </source>
</evidence>
<evidence type="ECO:0000256" key="2">
    <source>
        <dbReference type="ARBA" id="ARBA00022574"/>
    </source>
</evidence>
<dbReference type="CDD" id="cd00200">
    <property type="entry name" value="WD40"/>
    <property type="match status" value="1"/>
</dbReference>
<evidence type="ECO:0000313" key="10">
    <source>
        <dbReference type="EMBL" id="RHY55246.1"/>
    </source>
</evidence>
<feature type="repeat" description="WD" evidence="7">
    <location>
        <begin position="517"/>
        <end position="558"/>
    </location>
</feature>
<feature type="compositionally biased region" description="Polar residues" evidence="8">
    <location>
        <begin position="214"/>
        <end position="223"/>
    </location>
</feature>
<dbReference type="EMBL" id="QUTB01005470">
    <property type="protein sequence ID" value="RHY55246.1"/>
    <property type="molecule type" value="Genomic_DNA"/>
</dbReference>
<dbReference type="PROSITE" id="PS50082">
    <property type="entry name" value="WD_REPEATS_2"/>
    <property type="match status" value="4"/>
</dbReference>
<feature type="region of interest" description="Disordered" evidence="8">
    <location>
        <begin position="212"/>
        <end position="241"/>
    </location>
</feature>
<dbReference type="InterPro" id="IPR019775">
    <property type="entry name" value="WD40_repeat_CS"/>
</dbReference>
<dbReference type="GO" id="GO:0031145">
    <property type="term" value="P:anaphase-promoting complex-dependent catabolic process"/>
    <property type="evidence" value="ECO:0007669"/>
    <property type="project" value="TreeGrafter"/>
</dbReference>
<evidence type="ECO:0000256" key="1">
    <source>
        <dbReference type="ARBA" id="ARBA00006445"/>
    </source>
</evidence>
<feature type="repeat" description="WD" evidence="7">
    <location>
        <begin position="589"/>
        <end position="608"/>
    </location>
</feature>
<dbReference type="SUPFAM" id="SSF50978">
    <property type="entry name" value="WD40 repeat-like"/>
    <property type="match status" value="1"/>
</dbReference>
<evidence type="ECO:0000256" key="8">
    <source>
        <dbReference type="SAM" id="MobiDB-lite"/>
    </source>
</evidence>
<feature type="compositionally biased region" description="Polar residues" evidence="8">
    <location>
        <begin position="292"/>
        <end position="313"/>
    </location>
</feature>
<dbReference type="Pfam" id="PF24807">
    <property type="entry name" value="WD40_CDC20-Fz"/>
    <property type="match status" value="1"/>
</dbReference>
<keyword evidence="6" id="KW-0131">Cell cycle</keyword>
<dbReference type="Gene3D" id="2.130.10.10">
    <property type="entry name" value="YVTN repeat-like/Quinoprotein amine dehydrogenase"/>
    <property type="match status" value="1"/>
</dbReference>
<dbReference type="GO" id="GO:0010997">
    <property type="term" value="F:anaphase-promoting complex binding"/>
    <property type="evidence" value="ECO:0007669"/>
    <property type="project" value="InterPro"/>
</dbReference>
<dbReference type="InterPro" id="IPR033010">
    <property type="entry name" value="Cdc20/Fizzy"/>
</dbReference>
<dbReference type="InterPro" id="IPR029052">
    <property type="entry name" value="Metallo-depent_PP-like"/>
</dbReference>
<dbReference type="VEuPathDB" id="FungiDB:H257_15852"/>
<dbReference type="GO" id="GO:1990757">
    <property type="term" value="F:ubiquitin ligase activator activity"/>
    <property type="evidence" value="ECO:0007669"/>
    <property type="project" value="TreeGrafter"/>
</dbReference>
<name>A0A3R6WFU0_APHAT</name>
<dbReference type="InterPro" id="IPR015943">
    <property type="entry name" value="WD40/YVTN_repeat-like_dom_sf"/>
</dbReference>
<feature type="repeat" description="WD" evidence="7">
    <location>
        <begin position="441"/>
        <end position="475"/>
    </location>
</feature>
<keyword evidence="2 7" id="KW-0853">WD repeat</keyword>
<feature type="region of interest" description="Disordered" evidence="8">
    <location>
        <begin position="691"/>
        <end position="723"/>
    </location>
</feature>
<dbReference type="VEuPathDB" id="FungiDB:H257_15851"/>
<dbReference type="GO" id="GO:0005680">
    <property type="term" value="C:anaphase-promoting complex"/>
    <property type="evidence" value="ECO:0007669"/>
    <property type="project" value="TreeGrafter"/>
</dbReference>